<dbReference type="InterPro" id="IPR036271">
    <property type="entry name" value="Tet_transcr_reg_TetR-rel_C_sf"/>
</dbReference>
<accession>A0ABQ0YUG4</accession>
<feature type="DNA-binding region" description="H-T-H motif" evidence="2">
    <location>
        <begin position="41"/>
        <end position="60"/>
    </location>
</feature>
<dbReference type="SUPFAM" id="SSF48498">
    <property type="entry name" value="Tetracyclin repressor-like, C-terminal domain"/>
    <property type="match status" value="1"/>
</dbReference>
<proteinExistence type="predicted"/>
<protein>
    <submittedName>
        <fullName evidence="4">Transcriptional regulator, TetR family</fullName>
    </submittedName>
</protein>
<keyword evidence="5" id="KW-1185">Reference proteome</keyword>
<dbReference type="Pfam" id="PF00440">
    <property type="entry name" value="TetR_N"/>
    <property type="match status" value="1"/>
</dbReference>
<gene>
    <name evidence="4" type="ORF">RAJCM14343_5436</name>
</gene>
<evidence type="ECO:0000256" key="1">
    <source>
        <dbReference type="ARBA" id="ARBA00023125"/>
    </source>
</evidence>
<sequence length="192" mass="20519">MMTASHRSPTPAGRPRDPRIDAEVLAVTRAMLLEVGWEHLSLRGIAARAGVSRAALTRRWPSKAHLVLDSLLGSAPDLTPMHGTDRRGWIEWVVRGSADLFARPDVRAALPGLIAALRDHDDLRNTLWRTFSGPSTALFSHGDGSSPADLDARAVLVLAAGAALFASIVAAEDDTSALRERILDLLLPAADG</sequence>
<evidence type="ECO:0000256" key="2">
    <source>
        <dbReference type="PROSITE-ProRule" id="PRU00335"/>
    </source>
</evidence>
<dbReference type="Proteomes" id="UP000325466">
    <property type="component" value="Unassembled WGS sequence"/>
</dbReference>
<organism evidence="4 5">
    <name type="scientific">Rhodococcus aetherivorans</name>
    <dbReference type="NCBI Taxonomy" id="191292"/>
    <lineage>
        <taxon>Bacteria</taxon>
        <taxon>Bacillati</taxon>
        <taxon>Actinomycetota</taxon>
        <taxon>Actinomycetes</taxon>
        <taxon>Mycobacteriales</taxon>
        <taxon>Nocardiaceae</taxon>
        <taxon>Rhodococcus</taxon>
    </lineage>
</organism>
<dbReference type="InterPro" id="IPR050109">
    <property type="entry name" value="HTH-type_TetR-like_transc_reg"/>
</dbReference>
<evidence type="ECO:0000313" key="5">
    <source>
        <dbReference type="Proteomes" id="UP000325466"/>
    </source>
</evidence>
<dbReference type="PANTHER" id="PTHR30055:SF230">
    <property type="entry name" value="TRANSCRIPTIONAL REGULATORY PROTEIN (PROBABLY TETR-FAMILY)-RELATED"/>
    <property type="match status" value="1"/>
</dbReference>
<dbReference type="PROSITE" id="PS50977">
    <property type="entry name" value="HTH_TETR_2"/>
    <property type="match status" value="1"/>
</dbReference>
<feature type="domain" description="HTH tetR-type" evidence="3">
    <location>
        <begin position="18"/>
        <end position="78"/>
    </location>
</feature>
<dbReference type="SUPFAM" id="SSF46689">
    <property type="entry name" value="Homeodomain-like"/>
    <property type="match status" value="1"/>
</dbReference>
<name>A0ABQ0YUG4_9NOCA</name>
<dbReference type="Gene3D" id="1.10.357.10">
    <property type="entry name" value="Tetracycline Repressor, domain 2"/>
    <property type="match status" value="1"/>
</dbReference>
<keyword evidence="1 2" id="KW-0238">DNA-binding</keyword>
<dbReference type="InterPro" id="IPR001647">
    <property type="entry name" value="HTH_TetR"/>
</dbReference>
<dbReference type="InterPro" id="IPR009057">
    <property type="entry name" value="Homeodomain-like_sf"/>
</dbReference>
<evidence type="ECO:0000259" key="3">
    <source>
        <dbReference type="PROSITE" id="PS50977"/>
    </source>
</evidence>
<reference evidence="4 5" key="1">
    <citation type="journal article" date="2018" name="Biodegradation">
        <title>1,4-Dioxane degradation characteristics of Rhodococcus aetherivorans JCM 14343.</title>
        <authorList>
            <person name="Inoue D."/>
            <person name="Tsunoda T."/>
            <person name="Yamamoto N."/>
            <person name="Ike M."/>
            <person name="Sei K."/>
        </authorList>
    </citation>
    <scope>NUCLEOTIDE SEQUENCE [LARGE SCALE GENOMIC DNA]</scope>
    <source>
        <strain evidence="4 5">JCM 14343</strain>
    </source>
</reference>
<comment type="caution">
    <text evidence="4">The sequence shown here is derived from an EMBL/GenBank/DDBJ whole genome shotgun (WGS) entry which is preliminary data.</text>
</comment>
<dbReference type="EMBL" id="BLAH01000172">
    <property type="protein sequence ID" value="GES40155.1"/>
    <property type="molecule type" value="Genomic_DNA"/>
</dbReference>
<evidence type="ECO:0000313" key="4">
    <source>
        <dbReference type="EMBL" id="GES40155.1"/>
    </source>
</evidence>
<dbReference type="PANTHER" id="PTHR30055">
    <property type="entry name" value="HTH-TYPE TRANSCRIPTIONAL REGULATOR RUTR"/>
    <property type="match status" value="1"/>
</dbReference>